<dbReference type="Gene3D" id="2.60.40.10">
    <property type="entry name" value="Immunoglobulins"/>
    <property type="match status" value="1"/>
</dbReference>
<accession>A0A1F4UL55</accession>
<dbReference type="InterPro" id="IPR024079">
    <property type="entry name" value="MetalloPept_cat_dom_sf"/>
</dbReference>
<proteinExistence type="predicted"/>
<evidence type="ECO:0000313" key="3">
    <source>
        <dbReference type="Proteomes" id="UP000178615"/>
    </source>
</evidence>
<protein>
    <recommendedName>
        <fullName evidence="1">IPT/TIG domain-containing protein</fullName>
    </recommendedName>
</protein>
<dbReference type="EMBL" id="MEUV01000022">
    <property type="protein sequence ID" value="OGC45701.1"/>
    <property type="molecule type" value="Genomic_DNA"/>
</dbReference>
<dbReference type="SUPFAM" id="SSF81296">
    <property type="entry name" value="E set domains"/>
    <property type="match status" value="1"/>
</dbReference>
<gene>
    <name evidence="2" type="ORF">A2V49_01775</name>
</gene>
<comment type="caution">
    <text evidence="2">The sequence shown here is derived from an EMBL/GenBank/DDBJ whole genome shotgun (WGS) entry which is preliminary data.</text>
</comment>
<feature type="domain" description="IPT/TIG" evidence="1">
    <location>
        <begin position="202"/>
        <end position="292"/>
    </location>
</feature>
<dbReference type="InterPro" id="IPR013783">
    <property type="entry name" value="Ig-like_fold"/>
</dbReference>
<evidence type="ECO:0000313" key="2">
    <source>
        <dbReference type="EMBL" id="OGC45701.1"/>
    </source>
</evidence>
<dbReference type="Gene3D" id="3.40.390.10">
    <property type="entry name" value="Collagenase (Catalytic Domain)"/>
    <property type="match status" value="1"/>
</dbReference>
<dbReference type="AlphaFoldDB" id="A0A1F4UL55"/>
<reference evidence="2 3" key="1">
    <citation type="journal article" date="2016" name="Nat. Commun.">
        <title>Thousands of microbial genomes shed light on interconnected biogeochemical processes in an aquifer system.</title>
        <authorList>
            <person name="Anantharaman K."/>
            <person name="Brown C.T."/>
            <person name="Hug L.A."/>
            <person name="Sharon I."/>
            <person name="Castelle C.J."/>
            <person name="Probst A.J."/>
            <person name="Thomas B.C."/>
            <person name="Singh A."/>
            <person name="Wilkins M.J."/>
            <person name="Karaoz U."/>
            <person name="Brodie E.L."/>
            <person name="Williams K.H."/>
            <person name="Hubbard S.S."/>
            <person name="Banfield J.F."/>
        </authorList>
    </citation>
    <scope>NUCLEOTIDE SEQUENCE [LARGE SCALE GENOMIC DNA]</scope>
</reference>
<dbReference type="Pfam" id="PF01833">
    <property type="entry name" value="TIG"/>
    <property type="match status" value="1"/>
</dbReference>
<dbReference type="InterPro" id="IPR014756">
    <property type="entry name" value="Ig_E-set"/>
</dbReference>
<dbReference type="Proteomes" id="UP000178615">
    <property type="component" value="Unassembled WGS sequence"/>
</dbReference>
<evidence type="ECO:0000259" key="1">
    <source>
        <dbReference type="Pfam" id="PF01833"/>
    </source>
</evidence>
<dbReference type="InterPro" id="IPR002909">
    <property type="entry name" value="IPT_dom"/>
</dbReference>
<sequence>MKTLYTRLNVILILLLSFSFEINFAQMLKVEMEEISVNSHSIIKGIVSKKWSEYEESGKGIITIIEFNVLETIKGVSSRVERVVIPGGIVGDIGRVVSHTPQFYLGEEAIVFITYDYKRRPTVTEWIQGKLQIINNKVFYEGNEIYYEDFLLGLKNFIQTGEQGKIEINYDHINEGPNSPVSVPSISSITPNNGPALRPYAINPNDPFNPGERGTIINIYGSNFGSTQGTSVVRFYESGGVPADAQYILLWSDTYIQCKVPGREFASSTFLNASSGPIYVITSGGTSNGVQFDVTFATPNKRFSNSNVTFYINENGTPDTDGEFTAIQSSFQTWSSVNHSIHSFVYGGTTSRTPQALDGFNDIGWIESNWPYASSAIGVNDWWFDGNPNSRQITESDIYFNGVNYSWTTTGQTGRYDVQNIATHELGHALNLQDLYGNTDGEKTLYGYSSIN</sequence>
<dbReference type="SUPFAM" id="SSF55486">
    <property type="entry name" value="Metalloproteases ('zincins'), catalytic domain"/>
    <property type="match status" value="1"/>
</dbReference>
<dbReference type="CDD" id="cd00603">
    <property type="entry name" value="IPT_PCSR"/>
    <property type="match status" value="1"/>
</dbReference>
<name>A0A1F4UL55_UNCKA</name>
<dbReference type="GO" id="GO:0008237">
    <property type="term" value="F:metallopeptidase activity"/>
    <property type="evidence" value="ECO:0007669"/>
    <property type="project" value="InterPro"/>
</dbReference>
<organism evidence="2 3">
    <name type="scientific">candidate division WWE3 bacterium RBG_19FT_COMBO_34_6</name>
    <dbReference type="NCBI Taxonomy" id="1802612"/>
    <lineage>
        <taxon>Bacteria</taxon>
        <taxon>Katanobacteria</taxon>
    </lineage>
</organism>